<dbReference type="RefSeq" id="XP_011774359.1">
    <property type="nucleotide sequence ID" value="XM_011776057.1"/>
</dbReference>
<evidence type="ECO:0000313" key="1">
    <source>
        <dbReference type="EMBL" id="CBH12076.1"/>
    </source>
</evidence>
<dbReference type="KEGG" id="tbg:TbgDal_VII540"/>
<protein>
    <submittedName>
        <fullName evidence="1">Uncharacterized protein</fullName>
    </submittedName>
</protein>
<gene>
    <name evidence="1" type="ORF">TbgDal_VII540</name>
</gene>
<organism evidence="1 2">
    <name type="scientific">Trypanosoma brucei gambiense (strain MHOM/CI/86/DAL972)</name>
    <dbReference type="NCBI Taxonomy" id="679716"/>
    <lineage>
        <taxon>Eukaryota</taxon>
        <taxon>Discoba</taxon>
        <taxon>Euglenozoa</taxon>
        <taxon>Kinetoplastea</taxon>
        <taxon>Metakinetoplastina</taxon>
        <taxon>Trypanosomatida</taxon>
        <taxon>Trypanosomatidae</taxon>
        <taxon>Trypanosoma</taxon>
    </lineage>
</organism>
<sequence length="99" mass="11322">MCTQFTNQHFGGCLLKYSDHNHAIAALSLTPFFTPFSVLHEENCRKIEYYVASTSDNFISSVPLSLCFPFSSLLPVYLRKGMNFCVYLRLPLLSPSRYD</sequence>
<accession>C9ZRU0</accession>
<name>C9ZRU0_TRYB9</name>
<proteinExistence type="predicted"/>
<reference evidence="2" key="1">
    <citation type="journal article" date="2010" name="PLoS Negl. Trop. Dis.">
        <title>The genome sequence of Trypanosoma brucei gambiense, causative agent of chronic human african trypanosomiasis.</title>
        <authorList>
            <person name="Jackson A.P."/>
            <person name="Sanders M."/>
            <person name="Berry A."/>
            <person name="McQuillan J."/>
            <person name="Aslett M.A."/>
            <person name="Quail M.A."/>
            <person name="Chukualim B."/>
            <person name="Capewell P."/>
            <person name="MacLeod A."/>
            <person name="Melville S.E."/>
            <person name="Gibson W."/>
            <person name="Barry J.D."/>
            <person name="Berriman M."/>
            <person name="Hertz-Fowler C."/>
        </authorList>
    </citation>
    <scope>NUCLEOTIDE SEQUENCE [LARGE SCALE GENOMIC DNA]</scope>
    <source>
        <strain evidence="2">MHOM/CI/86/DAL972</strain>
    </source>
</reference>
<dbReference type="AlphaFoldDB" id="C9ZRU0"/>
<dbReference type="GeneID" id="23862782"/>
<dbReference type="EMBL" id="FN554970">
    <property type="protein sequence ID" value="CBH12076.1"/>
    <property type="molecule type" value="Genomic_DNA"/>
</dbReference>
<dbReference type="Proteomes" id="UP000002316">
    <property type="component" value="Chromosome 7"/>
</dbReference>
<evidence type="ECO:0000313" key="2">
    <source>
        <dbReference type="Proteomes" id="UP000002316"/>
    </source>
</evidence>